<gene>
    <name evidence="1" type="ORF">H6A04_08325</name>
</gene>
<comment type="caution">
    <text evidence="1">The sequence shown here is derived from an EMBL/GenBank/DDBJ whole genome shotgun (WGS) entry which is preliminary data.</text>
</comment>
<reference evidence="1 2" key="1">
    <citation type="journal article" date="2021" name="Sci. Rep.">
        <title>The distribution of antibiotic resistance genes in chicken gut microbiota commensals.</title>
        <authorList>
            <person name="Juricova H."/>
            <person name="Matiasovicova J."/>
            <person name="Kubasova T."/>
            <person name="Cejkova D."/>
            <person name="Rychlik I."/>
        </authorList>
    </citation>
    <scope>NUCLEOTIDE SEQUENCE [LARGE SCALE GENOMIC DNA]</scope>
    <source>
        <strain evidence="1 2">An425</strain>
    </source>
</reference>
<dbReference type="Proteomes" id="UP000728968">
    <property type="component" value="Unassembled WGS sequence"/>
</dbReference>
<dbReference type="EMBL" id="JACJLT010000081">
    <property type="protein sequence ID" value="MBM6875652.1"/>
    <property type="molecule type" value="Genomic_DNA"/>
</dbReference>
<proteinExistence type="predicted"/>
<name>A0ABS2G510_FUSMR</name>
<keyword evidence="2" id="KW-1185">Reference proteome</keyword>
<evidence type="ECO:0000313" key="1">
    <source>
        <dbReference type="EMBL" id="MBM6875652.1"/>
    </source>
</evidence>
<evidence type="ECO:0000313" key="2">
    <source>
        <dbReference type="Proteomes" id="UP000728968"/>
    </source>
</evidence>
<organism evidence="1 2">
    <name type="scientific">Fusobacterium mortiferum</name>
    <dbReference type="NCBI Taxonomy" id="850"/>
    <lineage>
        <taxon>Bacteria</taxon>
        <taxon>Fusobacteriati</taxon>
        <taxon>Fusobacteriota</taxon>
        <taxon>Fusobacteriia</taxon>
        <taxon>Fusobacteriales</taxon>
        <taxon>Fusobacteriaceae</taxon>
        <taxon>Fusobacterium</taxon>
    </lineage>
</organism>
<dbReference type="RefSeq" id="WP_204716414.1">
    <property type="nucleotide sequence ID" value="NZ_JACJLT010000081.1"/>
</dbReference>
<protein>
    <submittedName>
        <fullName evidence="1">Uncharacterized protein</fullName>
    </submittedName>
</protein>
<accession>A0ABS2G510</accession>
<sequence length="115" mass="13380">MHKNVDYLAYIIDNLSNFYYDYLSGPSYQIHCRKINRVVSIDIDISGKTLKEVLSSIIIKEPFRPTFYKSTVPLVSWSSSNTYGMLELHSNGTFTSYLWENNSLVTWHLTLTFIN</sequence>